<reference evidence="2" key="1">
    <citation type="submission" date="2014-12" db="EMBL/GenBank/DDBJ databases">
        <title>Parallel Evolution in Life History Adaptation Evident in the Tissue-Specific Poeciliopsis prolifica transcriptome.</title>
        <authorList>
            <person name="Jue N.K."/>
            <person name="Foley R.J."/>
            <person name="Obergfell C."/>
            <person name="Reznick D.N."/>
            <person name="O'Neill R.J."/>
            <person name="O'Neill M.J."/>
        </authorList>
    </citation>
    <scope>NUCLEOTIDE SEQUENCE</scope>
</reference>
<organism evidence="2">
    <name type="scientific">Poeciliopsis prolifica</name>
    <name type="common">blackstripe livebearer</name>
    <dbReference type="NCBI Taxonomy" id="188132"/>
    <lineage>
        <taxon>Eukaryota</taxon>
        <taxon>Metazoa</taxon>
        <taxon>Chordata</taxon>
        <taxon>Craniata</taxon>
        <taxon>Vertebrata</taxon>
        <taxon>Euteleostomi</taxon>
        <taxon>Actinopterygii</taxon>
        <taxon>Neopterygii</taxon>
        <taxon>Teleostei</taxon>
        <taxon>Neoteleostei</taxon>
        <taxon>Acanthomorphata</taxon>
        <taxon>Ovalentaria</taxon>
        <taxon>Atherinomorphae</taxon>
        <taxon>Cyprinodontiformes</taxon>
        <taxon>Poeciliidae</taxon>
        <taxon>Poeciliinae</taxon>
        <taxon>Poeciliopsis</taxon>
    </lineage>
</organism>
<gene>
    <name evidence="2" type="primary">LPPR2</name>
</gene>
<feature type="region of interest" description="Disordered" evidence="1">
    <location>
        <begin position="1"/>
        <end position="52"/>
    </location>
</feature>
<protein>
    <submittedName>
        <fullName evidence="2">LPPR2</fullName>
    </submittedName>
</protein>
<proteinExistence type="predicted"/>
<dbReference type="EMBL" id="GBYX01478009">
    <property type="protein sequence ID" value="JAO03681.1"/>
    <property type="molecule type" value="Transcribed_RNA"/>
</dbReference>
<feature type="non-terminal residue" evidence="2">
    <location>
        <position position="1"/>
    </location>
</feature>
<accession>A0A0S7EFN8</accession>
<feature type="compositionally biased region" description="Basic and acidic residues" evidence="1">
    <location>
        <begin position="1"/>
        <end position="10"/>
    </location>
</feature>
<evidence type="ECO:0000256" key="1">
    <source>
        <dbReference type="SAM" id="MobiDB-lite"/>
    </source>
</evidence>
<evidence type="ECO:0000313" key="2">
    <source>
        <dbReference type="EMBL" id="JAO03681.1"/>
    </source>
</evidence>
<dbReference type="AlphaFoldDB" id="A0A0S7EFN8"/>
<sequence>NDASYQEHSDGATGEESSQHVGPVVAVLGDPHHSHQHGQAQQSEADGGLGEPGALVLNTRVTYITVYKAEYTLSAASLDGKDLRADMTISGLPVQARRSVMYCVVDWQPNAV</sequence>
<name>A0A0S7EFN8_9TELE</name>